<dbReference type="PROSITE" id="PS50002">
    <property type="entry name" value="SH3"/>
    <property type="match status" value="1"/>
</dbReference>
<comment type="caution">
    <text evidence="16">The sequence shown here is derived from an EMBL/GenBank/DDBJ whole genome shotgun (WGS) entry which is preliminary data.</text>
</comment>
<evidence type="ECO:0000256" key="9">
    <source>
        <dbReference type="ARBA" id="ARBA00023140"/>
    </source>
</evidence>
<comment type="subcellular location">
    <subcellularLocation>
        <location evidence="12">Peroxisome membrane</location>
    </subcellularLocation>
</comment>
<accession>A0AAV8XHH1</accession>
<feature type="region of interest" description="Disordered" evidence="14">
    <location>
        <begin position="399"/>
        <end position="435"/>
    </location>
</feature>
<dbReference type="Pfam" id="PF04088">
    <property type="entry name" value="Peroxin-13_N"/>
    <property type="match status" value="1"/>
</dbReference>
<evidence type="ECO:0000256" key="4">
    <source>
        <dbReference type="ARBA" id="ARBA00022692"/>
    </source>
</evidence>
<feature type="compositionally biased region" description="Basic and acidic residues" evidence="14">
    <location>
        <begin position="425"/>
        <end position="435"/>
    </location>
</feature>
<sequence length="435" mass="48411">MSALKPWEVHNLQNSTQFMKNVNTNQNLLSGSGRSAPVLPPRPSNSQLISQGGYNSHMPYSGYGSYGSSFGSYGVPYRSSLYNAYGSSYGTYNNYGMFGNGMYSNFGPDDHERRFIQYAEENSRNTFASVESIVRAVNSISMMLDNTFFAMTSSFRAVLSVAENFGRLRTMFGHIWYSINIFRFFSWLYRKLLQFMGYKVPRSVTSTAWKEALHGATPPVAGDSSGSSWPTIAFLGVLISAPYVISKFLPKYEDHEEAGPGADKGDPATWKSPGIRAKAVFDFIATTPNELTIQTNDIILLAPTYIQDEMNLKNSGWAFAVCKGKSGVVPLNYLVINKTRPIDSTSNENVPISRTSIYSNPGNTKTHTKRVSFGENQIFENVDIDDYINKKDTSLSSQVKQETNELQSLKNASETSFTSENQTLEETKLDSIQKS</sequence>
<evidence type="ECO:0000256" key="1">
    <source>
        <dbReference type="ARBA" id="ARBA00006033"/>
    </source>
</evidence>
<evidence type="ECO:0000313" key="17">
    <source>
        <dbReference type="Proteomes" id="UP001162162"/>
    </source>
</evidence>
<name>A0AAV8XHH1_9CUCU</name>
<evidence type="ECO:0000256" key="14">
    <source>
        <dbReference type="SAM" id="MobiDB-lite"/>
    </source>
</evidence>
<organism evidence="16 17">
    <name type="scientific">Aromia moschata</name>
    <dbReference type="NCBI Taxonomy" id="1265417"/>
    <lineage>
        <taxon>Eukaryota</taxon>
        <taxon>Metazoa</taxon>
        <taxon>Ecdysozoa</taxon>
        <taxon>Arthropoda</taxon>
        <taxon>Hexapoda</taxon>
        <taxon>Insecta</taxon>
        <taxon>Pterygota</taxon>
        <taxon>Neoptera</taxon>
        <taxon>Endopterygota</taxon>
        <taxon>Coleoptera</taxon>
        <taxon>Polyphaga</taxon>
        <taxon>Cucujiformia</taxon>
        <taxon>Chrysomeloidea</taxon>
        <taxon>Cerambycidae</taxon>
        <taxon>Cerambycinae</taxon>
        <taxon>Callichromatini</taxon>
        <taxon>Aromia</taxon>
    </lineage>
</organism>
<keyword evidence="17" id="KW-1185">Reference proteome</keyword>
<dbReference type="Gene3D" id="2.30.30.40">
    <property type="entry name" value="SH3 Domains"/>
    <property type="match status" value="1"/>
</dbReference>
<protein>
    <recommendedName>
        <fullName evidence="11">Peroxisomal membrane protein PEX13</fullName>
    </recommendedName>
    <alternativeName>
        <fullName evidence="10">Peroxin-13</fullName>
    </alternativeName>
</protein>
<keyword evidence="7" id="KW-0811">Translocation</keyword>
<keyword evidence="3" id="KW-0813">Transport</keyword>
<dbReference type="InterPro" id="IPR036028">
    <property type="entry name" value="SH3-like_dom_sf"/>
</dbReference>
<keyword evidence="6" id="KW-1133">Transmembrane helix</keyword>
<dbReference type="SMART" id="SM00326">
    <property type="entry name" value="SH3"/>
    <property type="match status" value="1"/>
</dbReference>
<dbReference type="GO" id="GO:0016560">
    <property type="term" value="P:protein import into peroxisome matrix, docking"/>
    <property type="evidence" value="ECO:0007669"/>
    <property type="project" value="InterPro"/>
</dbReference>
<proteinExistence type="inferred from homology"/>
<dbReference type="EMBL" id="JAPWTK010000589">
    <property type="protein sequence ID" value="KAJ8938049.1"/>
    <property type="molecule type" value="Genomic_DNA"/>
</dbReference>
<keyword evidence="9" id="KW-0576">Peroxisome</keyword>
<dbReference type="AlphaFoldDB" id="A0AAV8XHH1"/>
<keyword evidence="5" id="KW-0653">Protein transport</keyword>
<dbReference type="GO" id="GO:0005778">
    <property type="term" value="C:peroxisomal membrane"/>
    <property type="evidence" value="ECO:0007669"/>
    <property type="project" value="UniProtKB-SubCell"/>
</dbReference>
<evidence type="ECO:0000259" key="15">
    <source>
        <dbReference type="PROSITE" id="PS50002"/>
    </source>
</evidence>
<dbReference type="Proteomes" id="UP001162162">
    <property type="component" value="Unassembled WGS sequence"/>
</dbReference>
<evidence type="ECO:0000256" key="11">
    <source>
        <dbReference type="ARBA" id="ARBA00034535"/>
    </source>
</evidence>
<dbReference type="InterPro" id="IPR001452">
    <property type="entry name" value="SH3_domain"/>
</dbReference>
<dbReference type="GO" id="GO:1990429">
    <property type="term" value="C:peroxisomal importomer complex"/>
    <property type="evidence" value="ECO:0007669"/>
    <property type="project" value="TreeGrafter"/>
</dbReference>
<evidence type="ECO:0000256" key="12">
    <source>
        <dbReference type="ARBA" id="ARBA00046271"/>
    </source>
</evidence>
<evidence type="ECO:0000256" key="6">
    <source>
        <dbReference type="ARBA" id="ARBA00022989"/>
    </source>
</evidence>
<dbReference type="InterPro" id="IPR007223">
    <property type="entry name" value="Peroxin-13_N"/>
</dbReference>
<evidence type="ECO:0000313" key="16">
    <source>
        <dbReference type="EMBL" id="KAJ8938049.1"/>
    </source>
</evidence>
<feature type="compositionally biased region" description="Polar residues" evidence="14">
    <location>
        <begin position="399"/>
        <end position="424"/>
    </location>
</feature>
<dbReference type="Pfam" id="PF07653">
    <property type="entry name" value="SH3_2"/>
    <property type="match status" value="1"/>
</dbReference>
<comment type="similarity">
    <text evidence="1">Belongs to the peroxin-13 family.</text>
</comment>
<evidence type="ECO:0000256" key="7">
    <source>
        <dbReference type="ARBA" id="ARBA00023010"/>
    </source>
</evidence>
<evidence type="ECO:0000256" key="8">
    <source>
        <dbReference type="ARBA" id="ARBA00023136"/>
    </source>
</evidence>
<keyword evidence="2 13" id="KW-0728">SH3 domain</keyword>
<evidence type="ECO:0000256" key="13">
    <source>
        <dbReference type="PROSITE-ProRule" id="PRU00192"/>
    </source>
</evidence>
<evidence type="ECO:0000256" key="5">
    <source>
        <dbReference type="ARBA" id="ARBA00022927"/>
    </source>
</evidence>
<keyword evidence="8" id="KW-0472">Membrane</keyword>
<gene>
    <name evidence="16" type="ORF">NQ318_013957</name>
</gene>
<dbReference type="PANTHER" id="PTHR19332">
    <property type="entry name" value="PEROXISOMAL MEMBRANE PROTEIN PEX13"/>
    <property type="match status" value="1"/>
</dbReference>
<dbReference type="InterPro" id="IPR035463">
    <property type="entry name" value="Pex13"/>
</dbReference>
<feature type="domain" description="SH3" evidence="15">
    <location>
        <begin position="272"/>
        <end position="339"/>
    </location>
</feature>
<evidence type="ECO:0000256" key="10">
    <source>
        <dbReference type="ARBA" id="ARBA00029693"/>
    </source>
</evidence>
<dbReference type="SUPFAM" id="SSF50044">
    <property type="entry name" value="SH3-domain"/>
    <property type="match status" value="1"/>
</dbReference>
<evidence type="ECO:0000256" key="2">
    <source>
        <dbReference type="ARBA" id="ARBA00022443"/>
    </source>
</evidence>
<evidence type="ECO:0000256" key="3">
    <source>
        <dbReference type="ARBA" id="ARBA00022448"/>
    </source>
</evidence>
<reference evidence="16" key="1">
    <citation type="journal article" date="2023" name="Insect Mol. Biol.">
        <title>Genome sequencing provides insights into the evolution of gene families encoding plant cell wall-degrading enzymes in longhorned beetles.</title>
        <authorList>
            <person name="Shin N.R."/>
            <person name="Okamura Y."/>
            <person name="Kirsch R."/>
            <person name="Pauchet Y."/>
        </authorList>
    </citation>
    <scope>NUCLEOTIDE SEQUENCE</scope>
    <source>
        <strain evidence="16">AMC_N1</strain>
    </source>
</reference>
<dbReference type="PANTHER" id="PTHR19332:SF1">
    <property type="entry name" value="PEROXISOMAL MEMBRANE PROTEIN PEX13"/>
    <property type="match status" value="1"/>
</dbReference>
<keyword evidence="4" id="KW-0812">Transmembrane</keyword>